<name>A0A0K6IWD7_9PROT</name>
<gene>
    <name evidence="1" type="ORF">Ga0061068_10781</name>
</gene>
<evidence type="ECO:0008006" key="3">
    <source>
        <dbReference type="Google" id="ProtNLM"/>
    </source>
</evidence>
<evidence type="ECO:0000313" key="1">
    <source>
        <dbReference type="EMBL" id="CUB07441.1"/>
    </source>
</evidence>
<accession>A0A0K6IWD7</accession>
<organism evidence="1 2">
    <name type="scientific">Tepidiphilus thermophilus</name>
    <dbReference type="NCBI Taxonomy" id="876478"/>
    <lineage>
        <taxon>Bacteria</taxon>
        <taxon>Pseudomonadati</taxon>
        <taxon>Pseudomonadota</taxon>
        <taxon>Hydrogenophilia</taxon>
        <taxon>Hydrogenophilales</taxon>
        <taxon>Hydrogenophilaceae</taxon>
        <taxon>Tepidiphilus</taxon>
    </lineage>
</organism>
<reference evidence="2" key="1">
    <citation type="submission" date="2015-08" db="EMBL/GenBank/DDBJ databases">
        <authorList>
            <person name="Babu N.S."/>
            <person name="Beckwith C.J."/>
            <person name="Beseler K.G."/>
            <person name="Brison A."/>
            <person name="Carone J.V."/>
            <person name="Caskin T.P."/>
            <person name="Diamond M."/>
            <person name="Durham M.E."/>
            <person name="Foxe J.M."/>
            <person name="Go M."/>
            <person name="Henderson B.A."/>
            <person name="Jones I.B."/>
            <person name="McGettigan J.A."/>
            <person name="Micheletti S.J."/>
            <person name="Nasrallah M.E."/>
            <person name="Ortiz D."/>
            <person name="Piller C.R."/>
            <person name="Privatt S.R."/>
            <person name="Schneider S.L."/>
            <person name="Sharp S."/>
            <person name="Smith T.C."/>
            <person name="Stanton J.D."/>
            <person name="Ullery H.E."/>
            <person name="Wilson R.J."/>
            <person name="Serrano M.G."/>
            <person name="Buck G."/>
            <person name="Lee V."/>
            <person name="Wang Y."/>
            <person name="Carvalho R."/>
            <person name="Voegtly L."/>
            <person name="Shi R."/>
            <person name="Duckworth R."/>
            <person name="Johnson A."/>
            <person name="Loviza R."/>
            <person name="Walstead R."/>
            <person name="Shah Z."/>
            <person name="Kiflezghi M."/>
            <person name="Wade K."/>
            <person name="Ball S.L."/>
            <person name="Bradley K.W."/>
            <person name="Asai D.J."/>
            <person name="Bowman C.A."/>
            <person name="Russell D.A."/>
            <person name="Pope W.H."/>
            <person name="Jacobs-Sera D."/>
            <person name="Hendrix R.W."/>
            <person name="Hatfull G.F."/>
        </authorList>
    </citation>
    <scope>NUCLEOTIDE SEQUENCE [LARGE SCALE GENOMIC DNA]</scope>
    <source>
        <strain evidence="2">JCM 19170</strain>
    </source>
</reference>
<proteinExistence type="predicted"/>
<dbReference type="Gene3D" id="3.40.50.1820">
    <property type="entry name" value="alpha/beta hydrolase"/>
    <property type="match status" value="1"/>
</dbReference>
<sequence>MTTPAGFAENAPDAHPKGLQQAASAVAREGRASGAFCVQALRLKVDERHWLDVSFALPGQTRAFVLLLETHQEALQNQALAQALTARGFGTLTASLLTPEEHTDAEELAWHVNDLGERAATVLEWLEHQPFRGALPLAAVGWRTAAAALIRLAARETQTFYALSCLEGRIDLAGAGPLLALTVPIQLLTSSATDDKPNLAAWPHIGAEKRWEHLPPPTPAGPWPEAIALTCEWFERHLPTTPSSLAAAAG</sequence>
<evidence type="ECO:0000313" key="2">
    <source>
        <dbReference type="Proteomes" id="UP000182108"/>
    </source>
</evidence>
<dbReference type="InterPro" id="IPR029058">
    <property type="entry name" value="AB_hydrolase_fold"/>
</dbReference>
<dbReference type="SUPFAM" id="SSF53474">
    <property type="entry name" value="alpha/beta-Hydrolases"/>
    <property type="match status" value="1"/>
</dbReference>
<dbReference type="OrthoDB" id="5298314at2"/>
<protein>
    <recommendedName>
        <fullName evidence="3">Dienelactone hydrolase</fullName>
    </recommendedName>
</protein>
<keyword evidence="2" id="KW-1185">Reference proteome</keyword>
<dbReference type="Proteomes" id="UP000182108">
    <property type="component" value="Unassembled WGS sequence"/>
</dbReference>
<dbReference type="EMBL" id="CYHH01000007">
    <property type="protein sequence ID" value="CUB07441.1"/>
    <property type="molecule type" value="Genomic_DNA"/>
</dbReference>
<dbReference type="RefSeq" id="WP_055423725.1">
    <property type="nucleotide sequence ID" value="NZ_CYHH01000007.1"/>
</dbReference>
<dbReference type="AlphaFoldDB" id="A0A0K6IWD7"/>